<protein>
    <recommendedName>
        <fullName evidence="2">Nephrocystin 3-like N-terminal domain-containing protein</fullName>
    </recommendedName>
</protein>
<organism evidence="3 4">
    <name type="scientific">Lepidopterella palustris CBS 459.81</name>
    <dbReference type="NCBI Taxonomy" id="1314670"/>
    <lineage>
        <taxon>Eukaryota</taxon>
        <taxon>Fungi</taxon>
        <taxon>Dikarya</taxon>
        <taxon>Ascomycota</taxon>
        <taxon>Pezizomycotina</taxon>
        <taxon>Dothideomycetes</taxon>
        <taxon>Pleosporomycetidae</taxon>
        <taxon>Mytilinidiales</taxon>
        <taxon>Argynnaceae</taxon>
        <taxon>Lepidopterella</taxon>
    </lineage>
</organism>
<name>A0A8E2JA00_9PEZI</name>
<dbReference type="InterPro" id="IPR056884">
    <property type="entry name" value="NPHP3-like_N"/>
</dbReference>
<dbReference type="EMBL" id="KV745412">
    <property type="protein sequence ID" value="OCK74793.1"/>
    <property type="molecule type" value="Genomic_DNA"/>
</dbReference>
<dbReference type="Pfam" id="PF24883">
    <property type="entry name" value="NPHP3_N"/>
    <property type="match status" value="1"/>
</dbReference>
<dbReference type="InterPro" id="IPR027417">
    <property type="entry name" value="P-loop_NTPase"/>
</dbReference>
<dbReference type="OrthoDB" id="62952at2759"/>
<keyword evidence="1" id="KW-0677">Repeat</keyword>
<dbReference type="AlphaFoldDB" id="A0A8E2JA00"/>
<accession>A0A8E2JA00</accession>
<reference evidence="3 4" key="1">
    <citation type="journal article" date="2016" name="Nat. Commun.">
        <title>Ectomycorrhizal ecology is imprinted in the genome of the dominant symbiotic fungus Cenococcum geophilum.</title>
        <authorList>
            <consortium name="DOE Joint Genome Institute"/>
            <person name="Peter M."/>
            <person name="Kohler A."/>
            <person name="Ohm R.A."/>
            <person name="Kuo A."/>
            <person name="Krutzmann J."/>
            <person name="Morin E."/>
            <person name="Arend M."/>
            <person name="Barry K.W."/>
            <person name="Binder M."/>
            <person name="Choi C."/>
            <person name="Clum A."/>
            <person name="Copeland A."/>
            <person name="Grisel N."/>
            <person name="Haridas S."/>
            <person name="Kipfer T."/>
            <person name="LaButti K."/>
            <person name="Lindquist E."/>
            <person name="Lipzen A."/>
            <person name="Maire R."/>
            <person name="Meier B."/>
            <person name="Mihaltcheva S."/>
            <person name="Molinier V."/>
            <person name="Murat C."/>
            <person name="Poggeler S."/>
            <person name="Quandt C.A."/>
            <person name="Sperisen C."/>
            <person name="Tritt A."/>
            <person name="Tisserant E."/>
            <person name="Crous P.W."/>
            <person name="Henrissat B."/>
            <person name="Nehls U."/>
            <person name="Egli S."/>
            <person name="Spatafora J.W."/>
            <person name="Grigoriev I.V."/>
            <person name="Martin F.M."/>
        </authorList>
    </citation>
    <scope>NUCLEOTIDE SEQUENCE [LARGE SCALE GENOMIC DNA]</scope>
    <source>
        <strain evidence="3 4">CBS 459.81</strain>
    </source>
</reference>
<evidence type="ECO:0000259" key="2">
    <source>
        <dbReference type="Pfam" id="PF24883"/>
    </source>
</evidence>
<evidence type="ECO:0000256" key="1">
    <source>
        <dbReference type="ARBA" id="ARBA00022737"/>
    </source>
</evidence>
<evidence type="ECO:0000313" key="3">
    <source>
        <dbReference type="EMBL" id="OCK74793.1"/>
    </source>
</evidence>
<evidence type="ECO:0000313" key="4">
    <source>
        <dbReference type="Proteomes" id="UP000250266"/>
    </source>
</evidence>
<keyword evidence="4" id="KW-1185">Reference proteome</keyword>
<dbReference type="Gene3D" id="3.40.50.300">
    <property type="entry name" value="P-loop containing nucleotide triphosphate hydrolases"/>
    <property type="match status" value="1"/>
</dbReference>
<sequence>MLEHVAVIDDCDTLGQKLDAENGIHKLSQRVPTIVSDFVKDAALLRDRIGNATLELVTDIKKLLQNNKIQKLLGVNKDRQRSEMQSELRELRAIDACKWVLADPKFIKRYNAPDSGQLVILGHIGCGKTVIIVHVIKELIRRNKHKLPRPVICYYYYSNDERGKAVCIYSSHILHLLDQQEGLKVKFDR</sequence>
<dbReference type="Proteomes" id="UP000250266">
    <property type="component" value="Unassembled WGS sequence"/>
</dbReference>
<feature type="domain" description="Nephrocystin 3-like N-terminal" evidence="2">
    <location>
        <begin position="96"/>
        <end position="184"/>
    </location>
</feature>
<dbReference type="SUPFAM" id="SSF52540">
    <property type="entry name" value="P-loop containing nucleoside triphosphate hydrolases"/>
    <property type="match status" value="1"/>
</dbReference>
<proteinExistence type="predicted"/>
<gene>
    <name evidence="3" type="ORF">K432DRAFT_397804</name>
</gene>